<reference evidence="1" key="2">
    <citation type="submission" date="2025-09" db="UniProtKB">
        <authorList>
            <consortium name="EnsemblPlants"/>
        </authorList>
    </citation>
    <scope>IDENTIFICATION</scope>
</reference>
<name>A0ACD5W8E7_AVESA</name>
<proteinExistence type="predicted"/>
<evidence type="ECO:0000313" key="2">
    <source>
        <dbReference type="Proteomes" id="UP001732700"/>
    </source>
</evidence>
<sequence>MSPPTSTRIMTKRLYKDRPSHVGTRNGAPRASGSTPRTSQALPAIHDAFRRSDALAAPIRHPSLSPPPPSLPSEEEGSRRGRAMGNSATTGSSSPALRGKNHDPGFVWKIHGFSTLVKRGFLTTKSAPFHCSGYKWYLLVSLYPKSSCAIAPYVAVSLGLGIGSLDLEPDYMIEVVFELSMYNHSDGMYRGCTGSYYFNGLDTQSDVEFLIPLYTLLKSSDFLVDDCCVVGVKILKVNAFSSEKNDILVQKKATTVQNLFIQNQGFIRGTYNLDIMNFLELNTRDCICSPTDEFDGHKWYLSVYPHGDRYSTNCLSLYLCMDASDELTPASGRAVELRLTIVDQKHGKHFTKKIPGLVVFAGKSRWGLSDFIPLSKLRDPSRGYLVGSRCILKADFTIIGSSNYV</sequence>
<protein>
    <submittedName>
        <fullName evidence="1">Uncharacterized protein</fullName>
    </submittedName>
</protein>
<evidence type="ECO:0000313" key="1">
    <source>
        <dbReference type="EnsemblPlants" id="AVESA.00010b.r2.4AG0590110.1.CDS"/>
    </source>
</evidence>
<keyword evidence="2" id="KW-1185">Reference proteome</keyword>
<dbReference type="EnsemblPlants" id="AVESA.00010b.r2.4AG0590110.1">
    <property type="protein sequence ID" value="AVESA.00010b.r2.4AG0590110.1.CDS"/>
    <property type="gene ID" value="AVESA.00010b.r2.4AG0590110"/>
</dbReference>
<accession>A0ACD5W8E7</accession>
<reference evidence="1" key="1">
    <citation type="submission" date="2021-05" db="EMBL/GenBank/DDBJ databases">
        <authorList>
            <person name="Scholz U."/>
            <person name="Mascher M."/>
            <person name="Fiebig A."/>
        </authorList>
    </citation>
    <scope>NUCLEOTIDE SEQUENCE [LARGE SCALE GENOMIC DNA]</scope>
</reference>
<dbReference type="Proteomes" id="UP001732700">
    <property type="component" value="Chromosome 4A"/>
</dbReference>
<organism evidence="1 2">
    <name type="scientific">Avena sativa</name>
    <name type="common">Oat</name>
    <dbReference type="NCBI Taxonomy" id="4498"/>
    <lineage>
        <taxon>Eukaryota</taxon>
        <taxon>Viridiplantae</taxon>
        <taxon>Streptophyta</taxon>
        <taxon>Embryophyta</taxon>
        <taxon>Tracheophyta</taxon>
        <taxon>Spermatophyta</taxon>
        <taxon>Magnoliopsida</taxon>
        <taxon>Liliopsida</taxon>
        <taxon>Poales</taxon>
        <taxon>Poaceae</taxon>
        <taxon>BOP clade</taxon>
        <taxon>Pooideae</taxon>
        <taxon>Poodae</taxon>
        <taxon>Poeae</taxon>
        <taxon>Poeae Chloroplast Group 1 (Aveneae type)</taxon>
        <taxon>Aveninae</taxon>
        <taxon>Avena</taxon>
    </lineage>
</organism>